<evidence type="ECO:0000313" key="2">
    <source>
        <dbReference type="Proteomes" id="UP001476798"/>
    </source>
</evidence>
<gene>
    <name evidence="1" type="ORF">GOODEAATRI_032309</name>
</gene>
<accession>A0ABV0Q2U8</accession>
<protein>
    <submittedName>
        <fullName evidence="1">Uncharacterized protein</fullName>
    </submittedName>
</protein>
<name>A0ABV0Q2U8_9TELE</name>
<keyword evidence="2" id="KW-1185">Reference proteome</keyword>
<dbReference type="EMBL" id="JAHRIO010095904">
    <property type="protein sequence ID" value="MEQ2190113.1"/>
    <property type="molecule type" value="Genomic_DNA"/>
</dbReference>
<evidence type="ECO:0000313" key="1">
    <source>
        <dbReference type="EMBL" id="MEQ2190113.1"/>
    </source>
</evidence>
<reference evidence="1 2" key="1">
    <citation type="submission" date="2021-06" db="EMBL/GenBank/DDBJ databases">
        <authorList>
            <person name="Palmer J.M."/>
        </authorList>
    </citation>
    <scope>NUCLEOTIDE SEQUENCE [LARGE SCALE GENOMIC DNA]</scope>
    <source>
        <strain evidence="1 2">GA_2019</strain>
        <tissue evidence="1">Muscle</tissue>
    </source>
</reference>
<organism evidence="1 2">
    <name type="scientific">Goodea atripinnis</name>
    <dbReference type="NCBI Taxonomy" id="208336"/>
    <lineage>
        <taxon>Eukaryota</taxon>
        <taxon>Metazoa</taxon>
        <taxon>Chordata</taxon>
        <taxon>Craniata</taxon>
        <taxon>Vertebrata</taxon>
        <taxon>Euteleostomi</taxon>
        <taxon>Actinopterygii</taxon>
        <taxon>Neopterygii</taxon>
        <taxon>Teleostei</taxon>
        <taxon>Neoteleostei</taxon>
        <taxon>Acanthomorphata</taxon>
        <taxon>Ovalentaria</taxon>
        <taxon>Atherinomorphae</taxon>
        <taxon>Cyprinodontiformes</taxon>
        <taxon>Goodeidae</taxon>
        <taxon>Goodea</taxon>
    </lineage>
</organism>
<sequence length="194" mass="20982">MILLLPESLFLPFTDLIPLVTMSLIPCPSSSCFAQMSFLELLAADPAVSPPSSTVSSPTTKKSAAGNRTIAHLPVHPSTPLTLLKRSHSKDHTKRDSVLRTSMPLLLPNSASEGELTYSNKPLPTIYSKLTSLLSCTTYITFIQTNNSISPLLLSGFPDPSSRSSQRSVSTLLCFNKPGKLLLCLRDCCPYSVV</sequence>
<proteinExistence type="predicted"/>
<dbReference type="Proteomes" id="UP001476798">
    <property type="component" value="Unassembled WGS sequence"/>
</dbReference>
<comment type="caution">
    <text evidence="1">The sequence shown here is derived from an EMBL/GenBank/DDBJ whole genome shotgun (WGS) entry which is preliminary data.</text>
</comment>